<dbReference type="InterPro" id="IPR013761">
    <property type="entry name" value="SAM/pointed_sf"/>
</dbReference>
<dbReference type="GO" id="GO:0005829">
    <property type="term" value="C:cytosol"/>
    <property type="evidence" value="ECO:0007669"/>
    <property type="project" value="UniProtKB-ARBA"/>
</dbReference>
<dbReference type="PANTHER" id="PTHR12587:SF16">
    <property type="entry name" value="LIPRIN-BETA-1"/>
    <property type="match status" value="1"/>
</dbReference>
<feature type="domain" description="SAM" evidence="8">
    <location>
        <begin position="335"/>
        <end position="399"/>
    </location>
</feature>
<sequence length="699" mass="77950">DVEVQKMKKTVESLMAANEEKDRKIEELRQSLNRYKKVQDMVISAQGKKGKESDGEDLLNSESVLLDTPNPTDTEKSSSPTSAAASPTSDELSVNVHEENSLQIHTSILQVSIPSFSSPSKSSETLPEKVKTQPRPDPASATRYWCFHGCFGCESSNWGTFHRSSGLLSSLRKETSETVKPPMEGKSFATLPPKSPPHSGPGDEDSFGTRKARASFGRGFFRMKNNKRTASAPNLAETEKGSADRLDLGGLPPHSKDANGLQMTPPSPDAKKKAKGIKKLFGKLKRSQSTTFNTDDMSETEFKRGGTRATAGPRLGWSRDLGQSHNELDMPFAKWTKEQVCSWLQDQGLGSYVTNGRHWILSGQTLLQASPQDLEKELGIKHPLHRKKLQLALQALGSEEENNHGKLDYHWVTRWLDDIGLPQYKTQFDEGKVDGRMLHYMSMEDLLSLKVVSVLHHLSIKRAIQVLRISNFEPNCLRRRPSDESNVTPSEVTQWTNHRVMEWLRSVDLAEYAPNLRGSGVHGGLMVLEPRFNVGTMAQLLNIPPNKTLLRRHLATHFNLLIGQEAQQQKRKAMEAPDYVLLTATAKVKPKKLAFSNLGNLRKKKQDDAEEYVCPMELGRAPAGGSKKGFKPGLDIRIYDDDDLDRLEQMEDSEGTVRQIGAFSEGINNLTHMLKEDDMFKDFVTCSPSTSATDDDSNV</sequence>
<reference evidence="9 10" key="1">
    <citation type="submission" date="2019-09" db="EMBL/GenBank/DDBJ databases">
        <title>Bird 10,000 Genomes (B10K) Project - Family phase.</title>
        <authorList>
            <person name="Zhang G."/>
        </authorList>
    </citation>
    <scope>NUCLEOTIDE SEQUENCE [LARGE SCALE GENOMIC DNA]</scope>
    <source>
        <strain evidence="9">B10K-DU-002-35</strain>
        <tissue evidence="9">Muscle</tissue>
    </source>
</reference>
<feature type="region of interest" description="Disordered" evidence="7">
    <location>
        <begin position="113"/>
        <end position="139"/>
    </location>
</feature>
<evidence type="ECO:0000313" key="9">
    <source>
        <dbReference type="EMBL" id="NXN91630.1"/>
    </source>
</evidence>
<gene>
    <name evidence="9" type="primary">Ppfibp1</name>
    <name evidence="9" type="ORF">RHICYA_R02753</name>
</gene>
<dbReference type="InterPro" id="IPR037617">
    <property type="entry name" value="LIPB1/2_SAM_1"/>
</dbReference>
<dbReference type="GO" id="GO:0048786">
    <property type="term" value="C:presynaptic active zone"/>
    <property type="evidence" value="ECO:0007669"/>
    <property type="project" value="TreeGrafter"/>
</dbReference>
<dbReference type="AlphaFoldDB" id="A0A7L1MVU4"/>
<proteinExistence type="inferred from homology"/>
<comment type="similarity">
    <text evidence="1">Belongs to the liprin family. Liprin-beta subfamily.</text>
</comment>
<feature type="domain" description="SAM" evidence="8">
    <location>
        <begin position="412"/>
        <end position="470"/>
    </location>
</feature>
<feature type="compositionally biased region" description="Basic and acidic residues" evidence="7">
    <location>
        <begin position="237"/>
        <end position="247"/>
    </location>
</feature>
<organism evidence="9 10">
    <name type="scientific">Rhinopomastus cyanomelas</name>
    <name type="common">Common scimitarbill</name>
    <dbReference type="NCBI Taxonomy" id="113115"/>
    <lineage>
        <taxon>Eukaryota</taxon>
        <taxon>Metazoa</taxon>
        <taxon>Chordata</taxon>
        <taxon>Craniata</taxon>
        <taxon>Vertebrata</taxon>
        <taxon>Euteleostomi</taxon>
        <taxon>Archelosauria</taxon>
        <taxon>Archosauria</taxon>
        <taxon>Dinosauria</taxon>
        <taxon>Saurischia</taxon>
        <taxon>Theropoda</taxon>
        <taxon>Coelurosauria</taxon>
        <taxon>Aves</taxon>
        <taxon>Neognathae</taxon>
        <taxon>Neoaves</taxon>
        <taxon>Telluraves</taxon>
        <taxon>Coraciimorphae</taxon>
        <taxon>Bucerotiformes</taxon>
        <taxon>Rhinopomastidae</taxon>
        <taxon>Rhinopomastus</taxon>
    </lineage>
</organism>
<name>A0A7L1MVU4_RHICY</name>
<dbReference type="InterPro" id="IPR001660">
    <property type="entry name" value="SAM"/>
</dbReference>
<dbReference type="FunFam" id="1.10.150.50:FF:000007">
    <property type="entry name" value="Liprin-beta-1 isoform 1"/>
    <property type="match status" value="1"/>
</dbReference>
<dbReference type="CDD" id="cd09563">
    <property type="entry name" value="SAM_liprin-beta1_2_repeat1"/>
    <property type="match status" value="1"/>
</dbReference>
<feature type="region of interest" description="Disordered" evidence="7">
    <location>
        <begin position="223"/>
        <end position="272"/>
    </location>
</feature>
<dbReference type="SMART" id="SM00454">
    <property type="entry name" value="SAM"/>
    <property type="match status" value="3"/>
</dbReference>
<dbReference type="Gene3D" id="1.10.150.50">
    <property type="entry name" value="Transcription Factor, Ets-1"/>
    <property type="match status" value="3"/>
</dbReference>
<evidence type="ECO:0000256" key="1">
    <source>
        <dbReference type="ARBA" id="ARBA00007547"/>
    </source>
</evidence>
<keyword evidence="3" id="KW-0677">Repeat</keyword>
<comment type="function">
    <text evidence="5">May regulate the disassembly of focal adhesions. Did not bind receptor-like tyrosine phosphatases type 2A.</text>
</comment>
<keyword evidence="10" id="KW-1185">Reference proteome</keyword>
<dbReference type="InterPro" id="IPR037618">
    <property type="entry name" value="LIPB1/2_SAM_2nd"/>
</dbReference>
<dbReference type="InterPro" id="IPR037619">
    <property type="entry name" value="LIPB1/2_SAM_3rd"/>
</dbReference>
<evidence type="ECO:0000256" key="3">
    <source>
        <dbReference type="ARBA" id="ARBA00022737"/>
    </source>
</evidence>
<feature type="region of interest" description="Disordered" evidence="7">
    <location>
        <begin position="45"/>
        <end position="99"/>
    </location>
</feature>
<evidence type="ECO:0000313" key="10">
    <source>
        <dbReference type="Proteomes" id="UP000565785"/>
    </source>
</evidence>
<dbReference type="GO" id="GO:0007528">
    <property type="term" value="P:neuromuscular junction development"/>
    <property type="evidence" value="ECO:0007669"/>
    <property type="project" value="TreeGrafter"/>
</dbReference>
<dbReference type="PANTHER" id="PTHR12587">
    <property type="entry name" value="LAR INTERACTING PROTEIN LIP -RELATED PROTEIN"/>
    <property type="match status" value="1"/>
</dbReference>
<feature type="coiled-coil region" evidence="6">
    <location>
        <begin position="4"/>
        <end position="38"/>
    </location>
</feature>
<accession>A0A7L1MVU4</accession>
<evidence type="ECO:0000256" key="2">
    <source>
        <dbReference type="ARBA" id="ARBA00022553"/>
    </source>
</evidence>
<feature type="non-terminal residue" evidence="9">
    <location>
        <position position="699"/>
    </location>
</feature>
<keyword evidence="2" id="KW-0597">Phosphoprotein</keyword>
<feature type="region of interest" description="Disordered" evidence="7">
    <location>
        <begin position="173"/>
        <end position="210"/>
    </location>
</feature>
<feature type="compositionally biased region" description="Low complexity" evidence="7">
    <location>
        <begin position="77"/>
        <end position="89"/>
    </location>
</feature>
<evidence type="ECO:0000256" key="5">
    <source>
        <dbReference type="ARBA" id="ARBA00060046"/>
    </source>
</evidence>
<dbReference type="Pfam" id="PF00536">
    <property type="entry name" value="SAM_1"/>
    <property type="match status" value="2"/>
</dbReference>
<feature type="region of interest" description="Disordered" evidence="7">
    <location>
        <begin position="285"/>
        <end position="322"/>
    </location>
</feature>
<dbReference type="EMBL" id="VXBP01000525">
    <property type="protein sequence ID" value="NXN91630.1"/>
    <property type="molecule type" value="Genomic_DNA"/>
</dbReference>
<dbReference type="CDD" id="cd09569">
    <property type="entry name" value="SAM_liprin-beta1_2_repeat3"/>
    <property type="match status" value="1"/>
</dbReference>
<evidence type="ECO:0000256" key="4">
    <source>
        <dbReference type="ARBA" id="ARBA00023054"/>
    </source>
</evidence>
<comment type="caution">
    <text evidence="9">The sequence shown here is derived from an EMBL/GenBank/DDBJ whole genome shotgun (WGS) entry which is preliminary data.</text>
</comment>
<dbReference type="Proteomes" id="UP000565785">
    <property type="component" value="Unassembled WGS sequence"/>
</dbReference>
<evidence type="ECO:0000259" key="8">
    <source>
        <dbReference type="PROSITE" id="PS50105"/>
    </source>
</evidence>
<dbReference type="SUPFAM" id="SSF47769">
    <property type="entry name" value="SAM/Pointed domain"/>
    <property type="match status" value="3"/>
</dbReference>
<evidence type="ECO:0000256" key="7">
    <source>
        <dbReference type="SAM" id="MobiDB-lite"/>
    </source>
</evidence>
<dbReference type="InterPro" id="IPR029515">
    <property type="entry name" value="Liprin"/>
</dbReference>
<dbReference type="FunFam" id="1.10.150.50:FF:000017">
    <property type="entry name" value="Liprin-beta-1 isoform 1"/>
    <property type="match status" value="1"/>
</dbReference>
<dbReference type="PROSITE" id="PS50105">
    <property type="entry name" value="SAM_DOMAIN"/>
    <property type="match status" value="2"/>
</dbReference>
<dbReference type="FunFam" id="1.10.150.50:FF:000005">
    <property type="entry name" value="Liprin-beta-1 isoform 1"/>
    <property type="match status" value="1"/>
</dbReference>
<dbReference type="CDD" id="cd09566">
    <property type="entry name" value="SAM_liprin-beta1_2_repeat2"/>
    <property type="match status" value="1"/>
</dbReference>
<dbReference type="Pfam" id="PF07647">
    <property type="entry name" value="SAM_2"/>
    <property type="match status" value="1"/>
</dbReference>
<evidence type="ECO:0000256" key="6">
    <source>
        <dbReference type="SAM" id="Coils"/>
    </source>
</evidence>
<dbReference type="OrthoDB" id="6516566at2759"/>
<feature type="compositionally biased region" description="Low complexity" evidence="7">
    <location>
        <begin position="113"/>
        <end position="123"/>
    </location>
</feature>
<keyword evidence="4 6" id="KW-0175">Coiled coil</keyword>
<feature type="non-terminal residue" evidence="9">
    <location>
        <position position="1"/>
    </location>
</feature>
<protein>
    <submittedName>
        <fullName evidence="9">LIPB1 protein</fullName>
    </submittedName>
</protein>